<accession>A0A8T2N5C5</accession>
<gene>
    <name evidence="2" type="ORF">JZ751_010242</name>
</gene>
<dbReference type="AlphaFoldDB" id="A0A8T2N5C5"/>
<dbReference type="EMBL" id="JAFBMS010000179">
    <property type="protein sequence ID" value="KAG9333751.1"/>
    <property type="molecule type" value="Genomic_DNA"/>
</dbReference>
<evidence type="ECO:0000313" key="3">
    <source>
        <dbReference type="Proteomes" id="UP000824540"/>
    </source>
</evidence>
<evidence type="ECO:0000256" key="1">
    <source>
        <dbReference type="SAM" id="MobiDB-lite"/>
    </source>
</evidence>
<name>A0A8T2N5C5_9TELE</name>
<protein>
    <submittedName>
        <fullName evidence="2">Uncharacterized protein</fullName>
    </submittedName>
</protein>
<dbReference type="Proteomes" id="UP000824540">
    <property type="component" value="Unassembled WGS sequence"/>
</dbReference>
<organism evidence="2 3">
    <name type="scientific">Albula glossodonta</name>
    <name type="common">roundjaw bonefish</name>
    <dbReference type="NCBI Taxonomy" id="121402"/>
    <lineage>
        <taxon>Eukaryota</taxon>
        <taxon>Metazoa</taxon>
        <taxon>Chordata</taxon>
        <taxon>Craniata</taxon>
        <taxon>Vertebrata</taxon>
        <taxon>Euteleostomi</taxon>
        <taxon>Actinopterygii</taxon>
        <taxon>Neopterygii</taxon>
        <taxon>Teleostei</taxon>
        <taxon>Albuliformes</taxon>
        <taxon>Albulidae</taxon>
        <taxon>Albula</taxon>
    </lineage>
</organism>
<feature type="region of interest" description="Disordered" evidence="1">
    <location>
        <begin position="1"/>
        <end position="62"/>
    </location>
</feature>
<reference evidence="2" key="1">
    <citation type="thesis" date="2021" institute="BYU ScholarsArchive" country="Provo, UT, USA">
        <title>Applications of and Algorithms for Genome Assembly and Genomic Analyses with an Emphasis on Marine Teleosts.</title>
        <authorList>
            <person name="Pickett B.D."/>
        </authorList>
    </citation>
    <scope>NUCLEOTIDE SEQUENCE</scope>
    <source>
        <strain evidence="2">HI-2016</strain>
    </source>
</reference>
<sequence length="130" mass="14103">MTHWREQMSHAQDKLLPTGSTPSLTIPSHGHWRGNNWPASLGLNRGQASPNPPPRTNHTLTASSSNAIGSVQLVVRPQHEKKGECRHMNRRSHVLNLSSHSCQGSIIEGRGVQVVHRISLCLTVTAAAGS</sequence>
<evidence type="ECO:0000313" key="2">
    <source>
        <dbReference type="EMBL" id="KAG9333751.1"/>
    </source>
</evidence>
<proteinExistence type="predicted"/>
<comment type="caution">
    <text evidence="2">The sequence shown here is derived from an EMBL/GenBank/DDBJ whole genome shotgun (WGS) entry which is preliminary data.</text>
</comment>
<feature type="compositionally biased region" description="Basic and acidic residues" evidence="1">
    <location>
        <begin position="1"/>
        <end position="13"/>
    </location>
</feature>
<keyword evidence="3" id="KW-1185">Reference proteome</keyword>